<feature type="transmembrane region" description="Helical" evidence="1">
    <location>
        <begin position="12"/>
        <end position="32"/>
    </location>
</feature>
<evidence type="ECO:0000256" key="1">
    <source>
        <dbReference type="SAM" id="Phobius"/>
    </source>
</evidence>
<keyword evidence="2" id="KW-1185">Reference proteome</keyword>
<gene>
    <name evidence="3" type="primary">LOC103717084</name>
</gene>
<keyword evidence="1" id="KW-0812">Transmembrane</keyword>
<reference evidence="3" key="2">
    <citation type="submission" date="2025-08" db="UniProtKB">
        <authorList>
            <consortium name="RefSeq"/>
        </authorList>
    </citation>
    <scope>IDENTIFICATION</scope>
    <source>
        <tissue evidence="3">Young leaves</tissue>
    </source>
</reference>
<dbReference type="PANTHER" id="PTHR33384:SF1">
    <property type="entry name" value="EXPRESSED PROTEIN"/>
    <property type="match status" value="1"/>
</dbReference>
<dbReference type="AlphaFoldDB" id="A0A8B7CPE2"/>
<name>A0A8B7CPE2_PHODC</name>
<dbReference type="PANTHER" id="PTHR33384">
    <property type="entry name" value="EXPRESSED PROTEIN"/>
    <property type="match status" value="1"/>
</dbReference>
<dbReference type="OrthoDB" id="748203at2759"/>
<keyword evidence="1" id="KW-0472">Membrane</keyword>
<proteinExistence type="predicted"/>
<evidence type="ECO:0000313" key="2">
    <source>
        <dbReference type="Proteomes" id="UP000228380"/>
    </source>
</evidence>
<organism evidence="2 3">
    <name type="scientific">Phoenix dactylifera</name>
    <name type="common">Date palm</name>
    <dbReference type="NCBI Taxonomy" id="42345"/>
    <lineage>
        <taxon>Eukaryota</taxon>
        <taxon>Viridiplantae</taxon>
        <taxon>Streptophyta</taxon>
        <taxon>Embryophyta</taxon>
        <taxon>Tracheophyta</taxon>
        <taxon>Spermatophyta</taxon>
        <taxon>Magnoliopsida</taxon>
        <taxon>Liliopsida</taxon>
        <taxon>Arecaceae</taxon>
        <taxon>Coryphoideae</taxon>
        <taxon>Phoeniceae</taxon>
        <taxon>Phoenix</taxon>
    </lineage>
</organism>
<dbReference type="KEGG" id="pda:103717084"/>
<sequence>MHLFLPINVSTALTFLSFSCVPSFILFSIFTYSPISLRSEGIVEMMNRCGGKKSGFAACEEMRGVAEHHEPVACPKPRRLTQLAAGVDPLRPLRWQPCSQAELPCESKGDTELLVIFLTKGGEASQVASSSPPPFFCGSPPCRASNPVVHDVRFGEERAIGPFLLPNAIPSGSPMGGSPATSSSRKGCGPTKLGLKPAAMRIEGFHCLDRDRDRDRRGCGITAIA</sequence>
<dbReference type="Proteomes" id="UP000228380">
    <property type="component" value="Chromosome 11"/>
</dbReference>
<keyword evidence="1" id="KW-1133">Transmembrane helix</keyword>
<evidence type="ECO:0000313" key="3">
    <source>
        <dbReference type="RefSeq" id="XP_008803553.2"/>
    </source>
</evidence>
<dbReference type="GeneID" id="103717084"/>
<reference evidence="2" key="1">
    <citation type="journal article" date="2019" name="Nat. Commun.">
        <title>Genome-wide association mapping of date palm fruit traits.</title>
        <authorList>
            <person name="Hazzouri K.M."/>
            <person name="Gros-Balthazard M."/>
            <person name="Flowers J.M."/>
            <person name="Copetti D."/>
            <person name="Lemansour A."/>
            <person name="Lebrun M."/>
            <person name="Masmoudi K."/>
            <person name="Ferrand S."/>
            <person name="Dhar M.I."/>
            <person name="Fresquez Z.A."/>
            <person name="Rosas U."/>
            <person name="Zhang J."/>
            <person name="Talag J."/>
            <person name="Lee S."/>
            <person name="Kudrna D."/>
            <person name="Powell R.F."/>
            <person name="Leitch I.J."/>
            <person name="Krueger R.R."/>
            <person name="Wing R.A."/>
            <person name="Amiri K.M.A."/>
            <person name="Purugganan M.D."/>
        </authorList>
    </citation>
    <scope>NUCLEOTIDE SEQUENCE [LARGE SCALE GENOMIC DNA]</scope>
    <source>
        <strain evidence="2">cv. Khalas</strain>
    </source>
</reference>
<dbReference type="RefSeq" id="XP_008803553.2">
    <property type="nucleotide sequence ID" value="XM_008805331.4"/>
</dbReference>
<accession>A0A8B7CPE2</accession>
<protein>
    <submittedName>
        <fullName evidence="3">Uncharacterized protein LOC103717084</fullName>
    </submittedName>
</protein>